<dbReference type="SUPFAM" id="SSF51445">
    <property type="entry name" value="(Trans)glycosidases"/>
    <property type="match status" value="1"/>
</dbReference>
<sequence>MIGQMLMAGFRGYTVDDDSTIMRDIRERHLGGVILFDRDMTAWLDKGRNIKDPAQVKGLITKLKSAAHIPLLVAVDQEGGRVQRLKETYGFTPTPSAQELGAGPDEGVSAAADVVGRTLQEAGFNLDFAPVADVNVNPESPAIGALGRSFSADPDRVAECDGLFLRGLASHGVLGCLKHFPGHGSAGTDSHKGVTDVTATWSKDELTPYRKLIGKGAAKVIMTAHIFNARLDPVYPATLSRKVIGGLLRGELGFDGVVITDDMDMGAITEMYGREEAVRLAIEAGADILLFGNNLRFDPDVVRKAHAIIRRLVDTGAIPRERIELSYSRIMSLKAFLN</sequence>
<dbReference type="InterPro" id="IPR001764">
    <property type="entry name" value="Glyco_hydro_3_N"/>
</dbReference>
<evidence type="ECO:0000313" key="7">
    <source>
        <dbReference type="EMBL" id="QGY41940.1"/>
    </source>
</evidence>
<dbReference type="InterPro" id="IPR036962">
    <property type="entry name" value="Glyco_hydro_3_N_sf"/>
</dbReference>
<dbReference type="InterPro" id="IPR017853">
    <property type="entry name" value="GH"/>
</dbReference>
<feature type="domain" description="Glycoside hydrolase family 3 N-terminal" evidence="6">
    <location>
        <begin position="2"/>
        <end position="333"/>
    </location>
</feature>
<dbReference type="PANTHER" id="PTHR30480">
    <property type="entry name" value="BETA-HEXOSAMINIDASE-RELATED"/>
    <property type="match status" value="1"/>
</dbReference>
<dbReference type="Proteomes" id="UP000428328">
    <property type="component" value="Chromosome"/>
</dbReference>
<evidence type="ECO:0000256" key="3">
    <source>
        <dbReference type="ARBA" id="ARBA00012663"/>
    </source>
</evidence>
<keyword evidence="8" id="KW-1185">Reference proteome</keyword>
<evidence type="ECO:0000256" key="2">
    <source>
        <dbReference type="ARBA" id="ARBA00005336"/>
    </source>
</evidence>
<dbReference type="GO" id="GO:0004563">
    <property type="term" value="F:beta-N-acetylhexosaminidase activity"/>
    <property type="evidence" value="ECO:0007669"/>
    <property type="project" value="UniProtKB-EC"/>
</dbReference>
<dbReference type="GO" id="GO:0009254">
    <property type="term" value="P:peptidoglycan turnover"/>
    <property type="evidence" value="ECO:0007669"/>
    <property type="project" value="TreeGrafter"/>
</dbReference>
<dbReference type="AlphaFoldDB" id="A0A6I6JLX4"/>
<keyword evidence="5" id="KW-0326">Glycosidase</keyword>
<dbReference type="EMBL" id="CP046400">
    <property type="protein sequence ID" value="QGY41940.1"/>
    <property type="molecule type" value="Genomic_DNA"/>
</dbReference>
<dbReference type="PROSITE" id="PS00775">
    <property type="entry name" value="GLYCOSYL_HYDROL_F3"/>
    <property type="match status" value="1"/>
</dbReference>
<proteinExistence type="inferred from homology"/>
<organism evidence="7 8">
    <name type="scientific">Pseudodesulfovibrio cashew</name>
    <dbReference type="NCBI Taxonomy" id="2678688"/>
    <lineage>
        <taxon>Bacteria</taxon>
        <taxon>Pseudomonadati</taxon>
        <taxon>Thermodesulfobacteriota</taxon>
        <taxon>Desulfovibrionia</taxon>
        <taxon>Desulfovibrionales</taxon>
        <taxon>Desulfovibrionaceae</taxon>
    </lineage>
</organism>
<evidence type="ECO:0000256" key="4">
    <source>
        <dbReference type="ARBA" id="ARBA00022801"/>
    </source>
</evidence>
<dbReference type="InterPro" id="IPR019800">
    <property type="entry name" value="Glyco_hydro_3_AS"/>
</dbReference>
<evidence type="ECO:0000259" key="6">
    <source>
        <dbReference type="Pfam" id="PF00933"/>
    </source>
</evidence>
<dbReference type="GO" id="GO:0005975">
    <property type="term" value="P:carbohydrate metabolic process"/>
    <property type="evidence" value="ECO:0007669"/>
    <property type="project" value="InterPro"/>
</dbReference>
<comment type="catalytic activity">
    <reaction evidence="1">
        <text>Hydrolysis of terminal non-reducing N-acetyl-D-hexosamine residues in N-acetyl-beta-D-hexosaminides.</text>
        <dbReference type="EC" id="3.2.1.52"/>
    </reaction>
</comment>
<dbReference type="Gene3D" id="3.20.20.300">
    <property type="entry name" value="Glycoside hydrolase, family 3, N-terminal domain"/>
    <property type="match status" value="1"/>
</dbReference>
<dbReference type="KEGG" id="psel:GM415_00900"/>
<accession>A0A6I6JLX4</accession>
<dbReference type="Pfam" id="PF00933">
    <property type="entry name" value="Glyco_hydro_3"/>
    <property type="match status" value="1"/>
</dbReference>
<keyword evidence="4 7" id="KW-0378">Hydrolase</keyword>
<dbReference type="EC" id="3.2.1.52" evidence="3"/>
<gene>
    <name evidence="7" type="ORF">GM415_00900</name>
</gene>
<evidence type="ECO:0000313" key="8">
    <source>
        <dbReference type="Proteomes" id="UP000428328"/>
    </source>
</evidence>
<evidence type="ECO:0000256" key="5">
    <source>
        <dbReference type="ARBA" id="ARBA00023295"/>
    </source>
</evidence>
<evidence type="ECO:0000256" key="1">
    <source>
        <dbReference type="ARBA" id="ARBA00001231"/>
    </source>
</evidence>
<reference evidence="7 8" key="1">
    <citation type="submission" date="2019-11" db="EMBL/GenBank/DDBJ databases">
        <authorList>
            <person name="Zheng R.K."/>
            <person name="Sun C.M."/>
        </authorList>
    </citation>
    <scope>NUCLEOTIDE SEQUENCE [LARGE SCALE GENOMIC DNA]</scope>
    <source>
        <strain evidence="7 8">SRB007</strain>
    </source>
</reference>
<comment type="similarity">
    <text evidence="2">Belongs to the glycosyl hydrolase 3 family.</text>
</comment>
<dbReference type="InterPro" id="IPR050226">
    <property type="entry name" value="NagZ_Beta-hexosaminidase"/>
</dbReference>
<name>A0A6I6JLX4_9BACT</name>
<dbReference type="PANTHER" id="PTHR30480:SF13">
    <property type="entry name" value="BETA-HEXOSAMINIDASE"/>
    <property type="match status" value="1"/>
</dbReference>
<protein>
    <recommendedName>
        <fullName evidence="3">beta-N-acetylhexosaminidase</fullName>
        <ecNumber evidence="3">3.2.1.52</ecNumber>
    </recommendedName>
</protein>